<evidence type="ECO:0000313" key="2">
    <source>
        <dbReference type="EMBL" id="MEA5444337.1"/>
    </source>
</evidence>
<name>A0AAP6JDD9_9GAMM</name>
<gene>
    <name evidence="2" type="ORF">VCB98_00710</name>
</gene>
<feature type="transmembrane region" description="Helical" evidence="1">
    <location>
        <begin position="42"/>
        <end position="65"/>
    </location>
</feature>
<dbReference type="Proteomes" id="UP001302316">
    <property type="component" value="Unassembled WGS sequence"/>
</dbReference>
<protein>
    <submittedName>
        <fullName evidence="2">Uncharacterized protein</fullName>
    </submittedName>
</protein>
<reference evidence="2 3" key="1">
    <citation type="submission" date="2023-12" db="EMBL/GenBank/DDBJ databases">
        <title>Whole-genome sequencing of halo(alkali)philic microorganisms from hypersaline lakes.</title>
        <authorList>
            <person name="Sorokin D.Y."/>
            <person name="Merkel A.Y."/>
            <person name="Messina E."/>
            <person name="Yakimov M."/>
        </authorList>
    </citation>
    <scope>NUCLEOTIDE SEQUENCE [LARGE SCALE GENOMIC DNA]</scope>
    <source>
        <strain evidence="2 3">AB-CW1</strain>
    </source>
</reference>
<keyword evidence="3" id="KW-1185">Reference proteome</keyword>
<comment type="caution">
    <text evidence="2">The sequence shown here is derived from an EMBL/GenBank/DDBJ whole genome shotgun (WGS) entry which is preliminary data.</text>
</comment>
<feature type="transmembrane region" description="Helical" evidence="1">
    <location>
        <begin position="6"/>
        <end position="30"/>
    </location>
</feature>
<keyword evidence="1" id="KW-1133">Transmembrane helix</keyword>
<organism evidence="2 3">
    <name type="scientific">Natronospira elongata</name>
    <dbReference type="NCBI Taxonomy" id="3110268"/>
    <lineage>
        <taxon>Bacteria</taxon>
        <taxon>Pseudomonadati</taxon>
        <taxon>Pseudomonadota</taxon>
        <taxon>Gammaproteobacteria</taxon>
        <taxon>Natronospirales</taxon>
        <taxon>Natronospiraceae</taxon>
        <taxon>Natronospira</taxon>
    </lineage>
</organism>
<dbReference type="RefSeq" id="WP_346049426.1">
    <property type="nucleotide sequence ID" value="NZ_JAYGII010000001.1"/>
</dbReference>
<evidence type="ECO:0000313" key="3">
    <source>
        <dbReference type="Proteomes" id="UP001302316"/>
    </source>
</evidence>
<proteinExistence type="predicted"/>
<dbReference type="EMBL" id="JAYGII010000001">
    <property type="protein sequence ID" value="MEA5444337.1"/>
    <property type="molecule type" value="Genomic_DNA"/>
</dbReference>
<accession>A0AAP6JDD9</accession>
<sequence>MKPLAVLNGIIMGSSFAIWIGLVVVLFLYGLNAHYDYIREEIPNLVVHAVIFTGVTVVAALSFWGTVRERWWLWYGQAAMYAVLAAVVVYYWPE</sequence>
<feature type="transmembrane region" description="Helical" evidence="1">
    <location>
        <begin position="71"/>
        <end position="92"/>
    </location>
</feature>
<keyword evidence="1" id="KW-0472">Membrane</keyword>
<keyword evidence="1" id="KW-0812">Transmembrane</keyword>
<dbReference type="AlphaFoldDB" id="A0AAP6JDD9"/>
<evidence type="ECO:0000256" key="1">
    <source>
        <dbReference type="SAM" id="Phobius"/>
    </source>
</evidence>